<reference evidence="1" key="1">
    <citation type="submission" date="2020-05" db="EMBL/GenBank/DDBJ databases">
        <authorList>
            <person name="Chiriac C."/>
            <person name="Salcher M."/>
            <person name="Ghai R."/>
            <person name="Kavagutti S V."/>
        </authorList>
    </citation>
    <scope>NUCLEOTIDE SEQUENCE</scope>
</reference>
<dbReference type="AlphaFoldDB" id="A0A6J6UGF7"/>
<protein>
    <submittedName>
        <fullName evidence="1">Unannotated protein</fullName>
    </submittedName>
</protein>
<dbReference type="EMBL" id="CAEZYZ010000221">
    <property type="protein sequence ID" value="CAB4758991.1"/>
    <property type="molecule type" value="Genomic_DNA"/>
</dbReference>
<name>A0A6J6UGF7_9ZZZZ</name>
<evidence type="ECO:0000313" key="1">
    <source>
        <dbReference type="EMBL" id="CAB4758991.1"/>
    </source>
</evidence>
<proteinExistence type="predicted"/>
<sequence length="121" mass="13224">MAPVGTDLGGGVWIVRTGDYSALKVMNASAAATRNLGPQQTARAPLNRLVTAHIRGLESRSTYRVSMKINGRWVRAGTVRSGRKGIAVVSALRFENNGRFRMRLTDKAKSKRFVRIVARAA</sequence>
<gene>
    <name evidence="1" type="ORF">UFOPK2810_01237</name>
</gene>
<accession>A0A6J6UGF7</accession>
<organism evidence="1">
    <name type="scientific">freshwater metagenome</name>
    <dbReference type="NCBI Taxonomy" id="449393"/>
    <lineage>
        <taxon>unclassified sequences</taxon>
        <taxon>metagenomes</taxon>
        <taxon>ecological metagenomes</taxon>
    </lineage>
</organism>